<reference evidence="4 5" key="1">
    <citation type="journal article" date="2011" name="Stand. Genomic Sci.">
        <title>Complete genome sequence of Parvibaculum lavamentivorans type strain (DS-1(T)).</title>
        <authorList>
            <person name="Schleheck D."/>
            <person name="Weiss M."/>
            <person name="Pitluck S."/>
            <person name="Bruce D."/>
            <person name="Land M.L."/>
            <person name="Han S."/>
            <person name="Saunders E."/>
            <person name="Tapia R."/>
            <person name="Detter C."/>
            <person name="Brettin T."/>
            <person name="Han J."/>
            <person name="Woyke T."/>
            <person name="Goodwin L."/>
            <person name="Pennacchio L."/>
            <person name="Nolan M."/>
            <person name="Cook A.M."/>
            <person name="Kjelleberg S."/>
            <person name="Thomas T."/>
        </authorList>
    </citation>
    <scope>NUCLEOTIDE SEQUENCE [LARGE SCALE GENOMIC DNA]</scope>
    <source>
        <strain evidence="5">DS-1 / DSM 13023 / NCIMB 13966</strain>
    </source>
</reference>
<proteinExistence type="predicted"/>
<keyword evidence="5" id="KW-1185">Reference proteome</keyword>
<dbReference type="AlphaFoldDB" id="A7HTS0"/>
<dbReference type="STRING" id="402881.Plav_1684"/>
<keyword evidence="1 2" id="KW-0732">Signal</keyword>
<organism evidence="4 5">
    <name type="scientific">Parvibaculum lavamentivorans (strain DS-1 / DSM 13023 / NCIMB 13966)</name>
    <dbReference type="NCBI Taxonomy" id="402881"/>
    <lineage>
        <taxon>Bacteria</taxon>
        <taxon>Pseudomonadati</taxon>
        <taxon>Pseudomonadota</taxon>
        <taxon>Alphaproteobacteria</taxon>
        <taxon>Hyphomicrobiales</taxon>
        <taxon>Parvibaculaceae</taxon>
        <taxon>Parvibaculum</taxon>
    </lineage>
</organism>
<name>A7HTS0_PARL1</name>
<dbReference type="InterPro" id="IPR027385">
    <property type="entry name" value="Beta-barrel_OMP"/>
</dbReference>
<dbReference type="Pfam" id="PF13505">
    <property type="entry name" value="OMP_b-brl"/>
    <property type="match status" value="1"/>
</dbReference>
<evidence type="ECO:0000313" key="5">
    <source>
        <dbReference type="Proteomes" id="UP000006377"/>
    </source>
</evidence>
<dbReference type="EMBL" id="CP000774">
    <property type="protein sequence ID" value="ABS63303.1"/>
    <property type="molecule type" value="Genomic_DNA"/>
</dbReference>
<dbReference type="SUPFAM" id="SSF56925">
    <property type="entry name" value="OMPA-like"/>
    <property type="match status" value="1"/>
</dbReference>
<evidence type="ECO:0000313" key="4">
    <source>
        <dbReference type="EMBL" id="ABS63303.1"/>
    </source>
</evidence>
<protein>
    <submittedName>
        <fullName evidence="4">OmpA domain protein transmembrane region-containing protein</fullName>
    </submittedName>
</protein>
<keyword evidence="4" id="KW-0812">Transmembrane</keyword>
<dbReference type="Gene3D" id="2.40.160.20">
    <property type="match status" value="1"/>
</dbReference>
<dbReference type="eggNOG" id="COG3637">
    <property type="taxonomic scope" value="Bacteria"/>
</dbReference>
<evidence type="ECO:0000256" key="2">
    <source>
        <dbReference type="SAM" id="SignalP"/>
    </source>
</evidence>
<evidence type="ECO:0000259" key="3">
    <source>
        <dbReference type="Pfam" id="PF13505"/>
    </source>
</evidence>
<dbReference type="HOGENOM" id="CLU_1466885_0_0_5"/>
<feature type="chain" id="PRO_5002710481" evidence="2">
    <location>
        <begin position="34"/>
        <end position="184"/>
    </location>
</feature>
<feature type="signal peptide" evidence="2">
    <location>
        <begin position="1"/>
        <end position="33"/>
    </location>
</feature>
<dbReference type="KEGG" id="pla:Plav_1684"/>
<keyword evidence="4" id="KW-0472">Membrane</keyword>
<feature type="domain" description="Outer membrane protein beta-barrel" evidence="3">
    <location>
        <begin position="21"/>
        <end position="183"/>
    </location>
</feature>
<sequence>MIEALNKMKTALRTICAAGVALGLAGFASAASAQETETRGNIYNQTHFQPGLYVGGGLGWGWSDDDDDWTWKGIAGWRLNQYLAVQGFYADLTDITVAGVSSDVDTFGAELLASFPVSDTMAIYGKGGLHNYDEVGSGRDTSWLAGAGVDFALSDNMSLRTEWTHYDLDSDDVDEASVQIVFGF</sequence>
<accession>A7HTS0</accession>
<dbReference type="InterPro" id="IPR011250">
    <property type="entry name" value="OMP/PagP_B-barrel"/>
</dbReference>
<dbReference type="Proteomes" id="UP000006377">
    <property type="component" value="Chromosome"/>
</dbReference>
<gene>
    <name evidence="4" type="ordered locus">Plav_1684</name>
</gene>
<evidence type="ECO:0000256" key="1">
    <source>
        <dbReference type="ARBA" id="ARBA00022729"/>
    </source>
</evidence>